<evidence type="ECO:0000259" key="3">
    <source>
        <dbReference type="Pfam" id="PF05368"/>
    </source>
</evidence>
<dbReference type="Gene3D" id="3.90.25.10">
    <property type="entry name" value="UDP-galactose 4-epimerase, domain 1"/>
    <property type="match status" value="1"/>
</dbReference>
<evidence type="ECO:0000256" key="1">
    <source>
        <dbReference type="ARBA" id="ARBA00006328"/>
    </source>
</evidence>
<comment type="similarity">
    <text evidence="1">Belongs to the NmrA-type oxidoreductase family.</text>
</comment>
<dbReference type="InterPro" id="IPR008030">
    <property type="entry name" value="NmrA-like"/>
</dbReference>
<reference evidence="4 5" key="1">
    <citation type="submission" date="2021-12" db="EMBL/GenBank/DDBJ databases">
        <title>Discovery of the Pendulisporaceae a myxobacterial family with distinct sporulation behavior and unique specialized metabolism.</title>
        <authorList>
            <person name="Garcia R."/>
            <person name="Popoff A."/>
            <person name="Bader C.D."/>
            <person name="Loehr J."/>
            <person name="Walesch S."/>
            <person name="Walt C."/>
            <person name="Boldt J."/>
            <person name="Bunk B."/>
            <person name="Haeckl F.J.F.P.J."/>
            <person name="Gunesch A.P."/>
            <person name="Birkelbach J."/>
            <person name="Nuebel U."/>
            <person name="Pietschmann T."/>
            <person name="Bach T."/>
            <person name="Mueller R."/>
        </authorList>
    </citation>
    <scope>NUCLEOTIDE SEQUENCE [LARGE SCALE GENOMIC DNA]</scope>
    <source>
        <strain evidence="4 5">MSr11954</strain>
    </source>
</reference>
<dbReference type="EMBL" id="CP089984">
    <property type="protein sequence ID" value="WXB14301.1"/>
    <property type="molecule type" value="Genomic_DNA"/>
</dbReference>
<organism evidence="4 5">
    <name type="scientific">Pendulispora albinea</name>
    <dbReference type="NCBI Taxonomy" id="2741071"/>
    <lineage>
        <taxon>Bacteria</taxon>
        <taxon>Pseudomonadati</taxon>
        <taxon>Myxococcota</taxon>
        <taxon>Myxococcia</taxon>
        <taxon>Myxococcales</taxon>
        <taxon>Sorangiineae</taxon>
        <taxon>Pendulisporaceae</taxon>
        <taxon>Pendulispora</taxon>
    </lineage>
</organism>
<dbReference type="RefSeq" id="WP_394823921.1">
    <property type="nucleotide sequence ID" value="NZ_CP089984.1"/>
</dbReference>
<sequence length="287" mass="31302">MTKRNRTILVLGATGQQGGATARELLARGFDVRALVRDPDKAEARALRDRGAALVRGDLEAPASLREAMRGAHGVFSVQAFSQTDASLEVRQGIHVADLAKETGIAHVVYSSVGGAERSTGIAHFDSKWRIEEHLRGLGVPLTVLRPVFFMENFASFNGPALVDGSLVLRMALRPETRLQVVAVRDIAVFAANAFEQPDFYLGRAIELAGDALTMTELASTFQRATGIPTRFESQPTAQLRAFSEELASMFEWFDAKGYAADIPALRGLYPGLTTLETWLRDTGWKP</sequence>
<keyword evidence="5" id="KW-1185">Reference proteome</keyword>
<dbReference type="Gene3D" id="3.40.50.720">
    <property type="entry name" value="NAD(P)-binding Rossmann-like Domain"/>
    <property type="match status" value="1"/>
</dbReference>
<dbReference type="InterPro" id="IPR051164">
    <property type="entry name" value="NmrA-like_oxidored"/>
</dbReference>
<dbReference type="InterPro" id="IPR036291">
    <property type="entry name" value="NAD(P)-bd_dom_sf"/>
</dbReference>
<feature type="domain" description="NmrA-like" evidence="3">
    <location>
        <begin position="5"/>
        <end position="280"/>
    </location>
</feature>
<evidence type="ECO:0000313" key="4">
    <source>
        <dbReference type="EMBL" id="WXB14301.1"/>
    </source>
</evidence>
<evidence type="ECO:0000256" key="2">
    <source>
        <dbReference type="ARBA" id="ARBA00022857"/>
    </source>
</evidence>
<dbReference type="PANTHER" id="PTHR42748:SF7">
    <property type="entry name" value="NMRA LIKE REDOX SENSOR 1-RELATED"/>
    <property type="match status" value="1"/>
</dbReference>
<gene>
    <name evidence="4" type="ORF">LZC94_41560</name>
</gene>
<protein>
    <submittedName>
        <fullName evidence="4">NmrA/HSCARG family protein</fullName>
    </submittedName>
</protein>
<dbReference type="PANTHER" id="PTHR42748">
    <property type="entry name" value="NITROGEN METABOLITE REPRESSION PROTEIN NMRA FAMILY MEMBER"/>
    <property type="match status" value="1"/>
</dbReference>
<name>A0ABZ2LTR2_9BACT</name>
<keyword evidence="2" id="KW-0521">NADP</keyword>
<accession>A0ABZ2LTR2</accession>
<dbReference type="CDD" id="cd05251">
    <property type="entry name" value="NmrA_like_SDR_a"/>
    <property type="match status" value="1"/>
</dbReference>
<dbReference type="Proteomes" id="UP001370348">
    <property type="component" value="Chromosome"/>
</dbReference>
<dbReference type="SUPFAM" id="SSF51735">
    <property type="entry name" value="NAD(P)-binding Rossmann-fold domains"/>
    <property type="match status" value="1"/>
</dbReference>
<evidence type="ECO:0000313" key="5">
    <source>
        <dbReference type="Proteomes" id="UP001370348"/>
    </source>
</evidence>
<dbReference type="Pfam" id="PF05368">
    <property type="entry name" value="NmrA"/>
    <property type="match status" value="1"/>
</dbReference>
<proteinExistence type="inferred from homology"/>